<dbReference type="SMART" id="SM00358">
    <property type="entry name" value="DSRM"/>
    <property type="match status" value="2"/>
</dbReference>
<keyword evidence="8" id="KW-1185">Reference proteome</keyword>
<keyword evidence="1" id="KW-0677">Repeat</keyword>
<gene>
    <name evidence="7" type="ORF">Cni_G14724</name>
</gene>
<dbReference type="InterPro" id="IPR014720">
    <property type="entry name" value="dsRBD_dom"/>
</dbReference>
<organism evidence="7 8">
    <name type="scientific">Canna indica</name>
    <name type="common">Indian-shot</name>
    <dbReference type="NCBI Taxonomy" id="4628"/>
    <lineage>
        <taxon>Eukaryota</taxon>
        <taxon>Viridiplantae</taxon>
        <taxon>Streptophyta</taxon>
        <taxon>Embryophyta</taxon>
        <taxon>Tracheophyta</taxon>
        <taxon>Spermatophyta</taxon>
        <taxon>Magnoliopsida</taxon>
        <taxon>Liliopsida</taxon>
        <taxon>Zingiberales</taxon>
        <taxon>Cannaceae</taxon>
        <taxon>Canna</taxon>
    </lineage>
</organism>
<feature type="compositionally biased region" description="Polar residues" evidence="5">
    <location>
        <begin position="257"/>
        <end position="295"/>
    </location>
</feature>
<evidence type="ECO:0000256" key="3">
    <source>
        <dbReference type="ARBA" id="ARBA00037597"/>
    </source>
</evidence>
<dbReference type="PANTHER" id="PTHR46031:SF37">
    <property type="entry name" value="DRBM DOMAIN-CONTAINING PROTEIN"/>
    <property type="match status" value="1"/>
</dbReference>
<feature type="compositionally biased region" description="Basic and acidic residues" evidence="5">
    <location>
        <begin position="381"/>
        <end position="394"/>
    </location>
</feature>
<evidence type="ECO:0000256" key="5">
    <source>
        <dbReference type="SAM" id="MobiDB-lite"/>
    </source>
</evidence>
<feature type="compositionally biased region" description="Basic and acidic residues" evidence="5">
    <location>
        <begin position="363"/>
        <end position="374"/>
    </location>
</feature>
<accession>A0AAQ3KCM0</accession>
<dbReference type="Gene3D" id="3.30.160.20">
    <property type="match status" value="2"/>
</dbReference>
<sequence>MGEEFKHKNILQEYAQKSSIHLPLYQTINEGSQHAPQFRSTVTVDGNIFKSPYIFSNKKAAEQYVAKYALESIASNIKQQGLAIIHNDTIFCKSVLHEYAAKMNMKIPTYKTSQEPAITSKFISSVSFDNKIFTGAVAKSKKEAEQNAARNVIEFILGNSDTGITIMQIIKSKDRFYATMGKVNVSTSSQNRDAVMIGPIMPKASVEGKEAGATTNCDMSHDVASAMSFSLNVLANTTADQSVPPEVCKQSPGLITKESSLPSVGETVTTSASDRNGSSLPSLGETVTTSTSDRNGSPIPTLGETVLTSASSRNESSLPTLGEAVTIGTSTSGASKSDINQPHVQHLTEVKTEVPDELGNQSRHSEGEVTEAMRKRSRKKSKEDPQLKKARTDETSGSPPEEPALQPESSVISA</sequence>
<comment type="function">
    <text evidence="3">Binds double-stranded RNA.</text>
</comment>
<reference evidence="7 8" key="1">
    <citation type="submission" date="2023-10" db="EMBL/GenBank/DDBJ databases">
        <title>Chromosome-scale genome assembly provides insights into flower coloration mechanisms of Canna indica.</title>
        <authorList>
            <person name="Li C."/>
        </authorList>
    </citation>
    <scope>NUCLEOTIDE SEQUENCE [LARGE SCALE GENOMIC DNA]</scope>
    <source>
        <tissue evidence="7">Flower</tissue>
    </source>
</reference>
<evidence type="ECO:0000259" key="6">
    <source>
        <dbReference type="PROSITE" id="PS50137"/>
    </source>
</evidence>
<dbReference type="Pfam" id="PF00035">
    <property type="entry name" value="dsrm"/>
    <property type="match status" value="2"/>
</dbReference>
<dbReference type="Proteomes" id="UP001327560">
    <property type="component" value="Chromosome 4"/>
</dbReference>
<evidence type="ECO:0000313" key="8">
    <source>
        <dbReference type="Proteomes" id="UP001327560"/>
    </source>
</evidence>
<feature type="region of interest" description="Disordered" evidence="5">
    <location>
        <begin position="352"/>
        <end position="414"/>
    </location>
</feature>
<dbReference type="PROSITE" id="PS50137">
    <property type="entry name" value="DS_RBD"/>
    <property type="match status" value="2"/>
</dbReference>
<name>A0AAQ3KCM0_9LILI</name>
<keyword evidence="2 4" id="KW-0694">RNA-binding</keyword>
<evidence type="ECO:0000256" key="4">
    <source>
        <dbReference type="PROSITE-ProRule" id="PRU00266"/>
    </source>
</evidence>
<dbReference type="AlphaFoldDB" id="A0AAQ3KCM0"/>
<dbReference type="SUPFAM" id="SSF54768">
    <property type="entry name" value="dsRNA-binding domain-like"/>
    <property type="match status" value="2"/>
</dbReference>
<protein>
    <recommendedName>
        <fullName evidence="6">DRBM domain-containing protein</fullName>
    </recommendedName>
</protein>
<dbReference type="CDD" id="cd10845">
    <property type="entry name" value="DSRM_RNAse_III_family"/>
    <property type="match status" value="1"/>
</dbReference>
<evidence type="ECO:0000313" key="7">
    <source>
        <dbReference type="EMBL" id="WOL05992.1"/>
    </source>
</evidence>
<feature type="domain" description="DRBM" evidence="6">
    <location>
        <begin position="6"/>
        <end position="75"/>
    </location>
</feature>
<evidence type="ECO:0000256" key="2">
    <source>
        <dbReference type="ARBA" id="ARBA00022884"/>
    </source>
</evidence>
<feature type="compositionally biased region" description="Polar residues" evidence="5">
    <location>
        <begin position="306"/>
        <end position="319"/>
    </location>
</feature>
<dbReference type="PANTHER" id="PTHR46031">
    <property type="match status" value="1"/>
</dbReference>
<feature type="region of interest" description="Disordered" evidence="5">
    <location>
        <begin position="240"/>
        <end position="321"/>
    </location>
</feature>
<evidence type="ECO:0000256" key="1">
    <source>
        <dbReference type="ARBA" id="ARBA00022737"/>
    </source>
</evidence>
<proteinExistence type="predicted"/>
<dbReference type="GO" id="GO:0003723">
    <property type="term" value="F:RNA binding"/>
    <property type="evidence" value="ECO:0007669"/>
    <property type="project" value="UniProtKB-UniRule"/>
</dbReference>
<feature type="domain" description="DRBM" evidence="6">
    <location>
        <begin position="91"/>
        <end position="158"/>
    </location>
</feature>
<dbReference type="EMBL" id="CP136893">
    <property type="protein sequence ID" value="WOL05992.1"/>
    <property type="molecule type" value="Genomic_DNA"/>
</dbReference>